<proteinExistence type="predicted"/>
<dbReference type="Proteomes" id="UP000774570">
    <property type="component" value="Unassembled WGS sequence"/>
</dbReference>
<accession>A0ABS7FXM9</accession>
<sequence length="186" mass="18599">MRIGDRARTTLRCGVLASTEIEDGRHAASQRTATGWSGPAGSVRGGLVVGVGARRAAGAAEIGALIDAVLRAAALAPAAVRAVATREDRPEIAAAARARGWDVLAYPAGTLASVPVPNPSETVRGHAGTPSVAEAAALHAAGVLGGGGDLVVPKRPGGGVTVAVARLRAPVPPWCPPPRRSAEEAR</sequence>
<dbReference type="InterPro" id="IPR036518">
    <property type="entry name" value="CobE/GbiG_C_sf"/>
</dbReference>
<keyword evidence="3" id="KW-1185">Reference proteome</keyword>
<dbReference type="Pfam" id="PF01890">
    <property type="entry name" value="CbiG_C"/>
    <property type="match status" value="1"/>
</dbReference>
<organism evidence="2 3">
    <name type="scientific">Actinomadura parmotrematis</name>
    <dbReference type="NCBI Taxonomy" id="2864039"/>
    <lineage>
        <taxon>Bacteria</taxon>
        <taxon>Bacillati</taxon>
        <taxon>Actinomycetota</taxon>
        <taxon>Actinomycetes</taxon>
        <taxon>Streptosporangiales</taxon>
        <taxon>Thermomonosporaceae</taxon>
        <taxon>Actinomadura</taxon>
    </lineage>
</organism>
<protein>
    <submittedName>
        <fullName evidence="2">Cobalamin biosynthesis protein</fullName>
    </submittedName>
</protein>
<dbReference type="PANTHER" id="PTHR37477:SF1">
    <property type="entry name" value="COBALT-PRECORRIN-5A HYDROLASE"/>
    <property type="match status" value="1"/>
</dbReference>
<gene>
    <name evidence="2" type="ORF">K1Y72_17625</name>
</gene>
<dbReference type="PANTHER" id="PTHR37477">
    <property type="entry name" value="COBALT-PRECORRIN-5A HYDROLASE"/>
    <property type="match status" value="1"/>
</dbReference>
<dbReference type="EMBL" id="JAIBOA010000010">
    <property type="protein sequence ID" value="MBW8484208.1"/>
    <property type="molecule type" value="Genomic_DNA"/>
</dbReference>
<dbReference type="SUPFAM" id="SSF159664">
    <property type="entry name" value="CobE/GbiG C-terminal domain-like"/>
    <property type="match status" value="1"/>
</dbReference>
<evidence type="ECO:0000313" key="3">
    <source>
        <dbReference type="Proteomes" id="UP000774570"/>
    </source>
</evidence>
<evidence type="ECO:0000313" key="2">
    <source>
        <dbReference type="EMBL" id="MBW8484208.1"/>
    </source>
</evidence>
<feature type="domain" description="CobE/GbiG C-terminal" evidence="1">
    <location>
        <begin position="47"/>
        <end position="165"/>
    </location>
</feature>
<evidence type="ECO:0000259" key="1">
    <source>
        <dbReference type="Pfam" id="PF01890"/>
    </source>
</evidence>
<dbReference type="InterPro" id="IPR002750">
    <property type="entry name" value="CobE/GbiG_C"/>
</dbReference>
<reference evidence="2 3" key="1">
    <citation type="submission" date="2021-07" db="EMBL/GenBank/DDBJ databases">
        <title>Actinomadura sp. PM05-2 isolated from lichen.</title>
        <authorList>
            <person name="Somphong A."/>
            <person name="Phongsopitanun W."/>
            <person name="Tanasupawat S."/>
            <person name="Peongsungnone V."/>
        </authorList>
    </citation>
    <scope>NUCLEOTIDE SEQUENCE [LARGE SCALE GENOMIC DNA]</scope>
    <source>
        <strain evidence="2 3">PM05-2</strain>
    </source>
</reference>
<dbReference type="Gene3D" id="3.30.420.180">
    <property type="entry name" value="CobE/GbiG C-terminal domain"/>
    <property type="match status" value="1"/>
</dbReference>
<comment type="caution">
    <text evidence="2">The sequence shown here is derived from an EMBL/GenBank/DDBJ whole genome shotgun (WGS) entry which is preliminary data.</text>
</comment>
<name>A0ABS7FXM9_9ACTN</name>
<dbReference type="InterPro" id="IPR052553">
    <property type="entry name" value="CbiG_hydrolase"/>
</dbReference>